<dbReference type="STRING" id="767434.Fraau_2622"/>
<feature type="signal peptide" evidence="2">
    <location>
        <begin position="1"/>
        <end position="23"/>
    </location>
</feature>
<keyword evidence="5" id="KW-1185">Reference proteome</keyword>
<gene>
    <name evidence="4" type="ordered locus">Fraau_2622</name>
</gene>
<dbReference type="AlphaFoldDB" id="H8KYG1"/>
<feature type="compositionally biased region" description="Low complexity" evidence="1">
    <location>
        <begin position="222"/>
        <end position="235"/>
    </location>
</feature>
<evidence type="ECO:0000256" key="1">
    <source>
        <dbReference type="SAM" id="MobiDB-lite"/>
    </source>
</evidence>
<dbReference type="RefSeq" id="WP_014403968.1">
    <property type="nucleotide sequence ID" value="NC_017033.1"/>
</dbReference>
<feature type="compositionally biased region" description="Basic residues" evidence="1">
    <location>
        <begin position="178"/>
        <end position="221"/>
    </location>
</feature>
<sequence>MMDRWLKLTAGVAAAMAVQLSFAATPSEQQVRQLLQTIGLPQTLQQMNTQMALMMHQQEPCIPGSYWQNFVDGPSSEALIAKMVPIYQRHFTADDIAGLNRFYATDLGRKMLTVMPQALNEAAQVNQAWARQRTEQMQTQLQSEGKLAANGKCPGSEPPPIVPPLTPDTAASAAAPGAHRHAVSRRRLHHRRTSPVKSRKAVKASTHKPVTKTSHPVKSKPKPTATAATKTTSGN</sequence>
<evidence type="ECO:0000259" key="3">
    <source>
        <dbReference type="Pfam" id="PF09832"/>
    </source>
</evidence>
<feature type="domain" description="DUF2059" evidence="3">
    <location>
        <begin position="77"/>
        <end position="135"/>
    </location>
</feature>
<dbReference type="InterPro" id="IPR018637">
    <property type="entry name" value="DUF2059"/>
</dbReference>
<dbReference type="KEGG" id="fau:Fraau_2622"/>
<protein>
    <recommendedName>
        <fullName evidence="3">DUF2059 domain-containing protein</fullName>
    </recommendedName>
</protein>
<feature type="compositionally biased region" description="Pro residues" evidence="1">
    <location>
        <begin position="156"/>
        <end position="166"/>
    </location>
</feature>
<dbReference type="EMBL" id="CP003350">
    <property type="protein sequence ID" value="AFC86965.1"/>
    <property type="molecule type" value="Genomic_DNA"/>
</dbReference>
<name>H8KYG1_FRAAD</name>
<evidence type="ECO:0000313" key="4">
    <source>
        <dbReference type="EMBL" id="AFC86965.1"/>
    </source>
</evidence>
<dbReference type="HOGENOM" id="CLU_1178819_0_0_6"/>
<dbReference type="eggNOG" id="COG3184">
    <property type="taxonomic scope" value="Bacteria"/>
</dbReference>
<feature type="chain" id="PRO_5003613526" description="DUF2059 domain-containing protein" evidence="2">
    <location>
        <begin position="24"/>
        <end position="235"/>
    </location>
</feature>
<reference evidence="4" key="1">
    <citation type="submission" date="2012-02" db="EMBL/GenBank/DDBJ databases">
        <title>The complete genome of Frateuria aurantia DSM 6220.</title>
        <authorList>
            <consortium name="US DOE Joint Genome Institute (JGI-PGF)"/>
            <person name="Lucas S."/>
            <person name="Copeland A."/>
            <person name="Lapidus A."/>
            <person name="Glavina del Rio T."/>
            <person name="Dalin E."/>
            <person name="Tice H."/>
            <person name="Bruce D."/>
            <person name="Goodwin L."/>
            <person name="Pitluck S."/>
            <person name="Peters L."/>
            <person name="Ovchinnikova G."/>
            <person name="Teshima H."/>
            <person name="Kyrpides N."/>
            <person name="Mavromatis K."/>
            <person name="Ivanova N."/>
            <person name="Brettin T."/>
            <person name="Detter J.C."/>
            <person name="Han C."/>
            <person name="Larimer F."/>
            <person name="Land M."/>
            <person name="Hauser L."/>
            <person name="Markowitz V."/>
            <person name="Cheng J.-F."/>
            <person name="Hugenholtz P."/>
            <person name="Woyke T."/>
            <person name="Wu D."/>
            <person name="Brambilla E."/>
            <person name="Klenk H.-P."/>
            <person name="Eisen J.A."/>
        </authorList>
    </citation>
    <scope>NUCLEOTIDE SEQUENCE</scope>
    <source>
        <strain evidence="4">DSM 6220</strain>
    </source>
</reference>
<accession>H8KYG1</accession>
<dbReference type="Pfam" id="PF09832">
    <property type="entry name" value="DUF2059"/>
    <property type="match status" value="1"/>
</dbReference>
<evidence type="ECO:0000256" key="2">
    <source>
        <dbReference type="SAM" id="SignalP"/>
    </source>
</evidence>
<keyword evidence="2" id="KW-0732">Signal</keyword>
<evidence type="ECO:0000313" key="5">
    <source>
        <dbReference type="Proteomes" id="UP000005234"/>
    </source>
</evidence>
<dbReference type="Proteomes" id="UP000005234">
    <property type="component" value="Chromosome"/>
</dbReference>
<feature type="region of interest" description="Disordered" evidence="1">
    <location>
        <begin position="135"/>
        <end position="235"/>
    </location>
</feature>
<organism evidence="4 5">
    <name type="scientific">Frateuria aurantia (strain ATCC 33424 / DSM 6220 / KCTC 2777 / LMG 1558 / NBRC 3245 / NCIMB 13370)</name>
    <name type="common">Acetobacter aurantius</name>
    <dbReference type="NCBI Taxonomy" id="767434"/>
    <lineage>
        <taxon>Bacteria</taxon>
        <taxon>Pseudomonadati</taxon>
        <taxon>Pseudomonadota</taxon>
        <taxon>Gammaproteobacteria</taxon>
        <taxon>Lysobacterales</taxon>
        <taxon>Rhodanobacteraceae</taxon>
        <taxon>Frateuria</taxon>
    </lineage>
</organism>
<proteinExistence type="predicted"/>